<dbReference type="CDD" id="cd00082">
    <property type="entry name" value="HisKA"/>
    <property type="match status" value="1"/>
</dbReference>
<keyword evidence="7" id="KW-0067">ATP-binding</keyword>
<keyword evidence="6" id="KW-0418">Kinase</keyword>
<feature type="domain" description="Histidine kinase" evidence="9">
    <location>
        <begin position="150"/>
        <end position="362"/>
    </location>
</feature>
<evidence type="ECO:0000256" key="4">
    <source>
        <dbReference type="ARBA" id="ARBA00022679"/>
    </source>
</evidence>
<evidence type="ECO:0000256" key="1">
    <source>
        <dbReference type="ARBA" id="ARBA00000085"/>
    </source>
</evidence>
<dbReference type="InterPro" id="IPR035965">
    <property type="entry name" value="PAS-like_dom_sf"/>
</dbReference>
<dbReference type="InterPro" id="IPR050351">
    <property type="entry name" value="BphY/WalK/GraS-like"/>
</dbReference>
<dbReference type="InterPro" id="IPR003594">
    <property type="entry name" value="HATPase_dom"/>
</dbReference>
<dbReference type="InterPro" id="IPR005467">
    <property type="entry name" value="His_kinase_dom"/>
</dbReference>
<dbReference type="Pfam" id="PF08448">
    <property type="entry name" value="PAS_4"/>
    <property type="match status" value="1"/>
</dbReference>
<keyword evidence="3" id="KW-0597">Phosphoprotein</keyword>
<evidence type="ECO:0000256" key="8">
    <source>
        <dbReference type="ARBA" id="ARBA00023012"/>
    </source>
</evidence>
<dbReference type="CDD" id="cd00075">
    <property type="entry name" value="HATPase"/>
    <property type="match status" value="1"/>
</dbReference>
<evidence type="ECO:0000259" key="9">
    <source>
        <dbReference type="PROSITE" id="PS50109"/>
    </source>
</evidence>
<comment type="catalytic activity">
    <reaction evidence="1">
        <text>ATP + protein L-histidine = ADP + protein N-phospho-L-histidine.</text>
        <dbReference type="EC" id="2.7.13.3"/>
    </reaction>
</comment>
<keyword evidence="11" id="KW-1185">Reference proteome</keyword>
<dbReference type="SUPFAM" id="SSF47384">
    <property type="entry name" value="Homodimeric domain of signal transducing histidine kinase"/>
    <property type="match status" value="1"/>
</dbReference>
<evidence type="ECO:0000256" key="5">
    <source>
        <dbReference type="ARBA" id="ARBA00022741"/>
    </source>
</evidence>
<dbReference type="PANTHER" id="PTHR42878:SF7">
    <property type="entry name" value="SENSOR HISTIDINE KINASE GLRK"/>
    <property type="match status" value="1"/>
</dbReference>
<dbReference type="InterPro" id="IPR003661">
    <property type="entry name" value="HisK_dim/P_dom"/>
</dbReference>
<dbReference type="InterPro" id="IPR004358">
    <property type="entry name" value="Sig_transdc_His_kin-like_C"/>
</dbReference>
<dbReference type="Pfam" id="PF00512">
    <property type="entry name" value="HisKA"/>
    <property type="match status" value="1"/>
</dbReference>
<dbReference type="EMBL" id="CP058555">
    <property type="protein sequence ID" value="QMV67234.1"/>
    <property type="molecule type" value="Genomic_DNA"/>
</dbReference>
<dbReference type="PROSITE" id="PS50109">
    <property type="entry name" value="HIS_KIN"/>
    <property type="match status" value="1"/>
</dbReference>
<dbReference type="InterPro" id="IPR013656">
    <property type="entry name" value="PAS_4"/>
</dbReference>
<dbReference type="GO" id="GO:0000156">
    <property type="term" value="F:phosphorelay response regulator activity"/>
    <property type="evidence" value="ECO:0007669"/>
    <property type="project" value="TreeGrafter"/>
</dbReference>
<dbReference type="GO" id="GO:0007234">
    <property type="term" value="P:osmosensory signaling via phosphorelay pathway"/>
    <property type="evidence" value="ECO:0007669"/>
    <property type="project" value="TreeGrafter"/>
</dbReference>
<organism evidence="10 11">
    <name type="scientific">Sphingobacterium paramultivorum</name>
    <dbReference type="NCBI Taxonomy" id="2886510"/>
    <lineage>
        <taxon>Bacteria</taxon>
        <taxon>Pseudomonadati</taxon>
        <taxon>Bacteroidota</taxon>
        <taxon>Sphingobacteriia</taxon>
        <taxon>Sphingobacteriales</taxon>
        <taxon>Sphingobacteriaceae</taxon>
        <taxon>Sphingobacterium</taxon>
    </lineage>
</organism>
<accession>A0A7G5DZQ9</accession>
<dbReference type="SMART" id="SM00388">
    <property type="entry name" value="HisKA"/>
    <property type="match status" value="1"/>
</dbReference>
<dbReference type="InterPro" id="IPR036097">
    <property type="entry name" value="HisK_dim/P_sf"/>
</dbReference>
<dbReference type="GO" id="GO:0000155">
    <property type="term" value="F:phosphorelay sensor kinase activity"/>
    <property type="evidence" value="ECO:0007669"/>
    <property type="project" value="InterPro"/>
</dbReference>
<name>A0A7G5DZQ9_9SPHI</name>
<keyword evidence="5" id="KW-0547">Nucleotide-binding</keyword>
<dbReference type="EC" id="2.7.13.3" evidence="2"/>
<keyword evidence="4" id="KW-0808">Transferase</keyword>
<protein>
    <recommendedName>
        <fullName evidence="2">histidine kinase</fullName>
        <ecNumber evidence="2">2.7.13.3</ecNumber>
    </recommendedName>
</protein>
<dbReference type="GO" id="GO:0030295">
    <property type="term" value="F:protein kinase activator activity"/>
    <property type="evidence" value="ECO:0007669"/>
    <property type="project" value="TreeGrafter"/>
</dbReference>
<dbReference type="SUPFAM" id="SSF55874">
    <property type="entry name" value="ATPase domain of HSP90 chaperone/DNA topoisomerase II/histidine kinase"/>
    <property type="match status" value="1"/>
</dbReference>
<evidence type="ECO:0000256" key="3">
    <source>
        <dbReference type="ARBA" id="ARBA00022553"/>
    </source>
</evidence>
<dbReference type="Proteomes" id="UP000515450">
    <property type="component" value="Chromosome"/>
</dbReference>
<evidence type="ECO:0000313" key="10">
    <source>
        <dbReference type="EMBL" id="QMV67234.1"/>
    </source>
</evidence>
<dbReference type="InterPro" id="IPR036890">
    <property type="entry name" value="HATPase_C_sf"/>
</dbReference>
<sequence>MMLNDQFLLPILDMSPLATAIYSSPDLHIAYVNKSMLETWRADSSIVGKTFCSCFPSFHKEGFSSILKNVWKTGITYTAKDTPADIVCGNQVVKRYFDFEYKALLDDNGNTYGILHSSWDVTERKLAYDIAESQNEQLIFNRKLDAFANTLSHDLKNPLSVLKLGNHFLSRNINLPQDVNQKWLENMNMAIQNIESILDKKLQLNKIRDHKPVIEYLEMDKRMMEWTEEVKLIYPNSQVKFKLGKLLALRTDANAVYQIFFNLISNAIKYAAQTADDYLHIYSEETSKGIVYYLEDNGVGIPDVNLNLEFMAHERLHLQPDQVSGIGLPLVKELIERLGGAINISSKIGTGTVVRLFFPTMQLN</sequence>
<dbReference type="Gene3D" id="1.10.287.130">
    <property type="match status" value="1"/>
</dbReference>
<dbReference type="GO" id="GO:0005524">
    <property type="term" value="F:ATP binding"/>
    <property type="evidence" value="ECO:0007669"/>
    <property type="project" value="UniProtKB-KW"/>
</dbReference>
<keyword evidence="8" id="KW-0902">Two-component regulatory system</keyword>
<dbReference type="SUPFAM" id="SSF55785">
    <property type="entry name" value="PYP-like sensor domain (PAS domain)"/>
    <property type="match status" value="1"/>
</dbReference>
<dbReference type="PRINTS" id="PR00344">
    <property type="entry name" value="BCTRLSENSOR"/>
</dbReference>
<gene>
    <name evidence="10" type="ORF">HS960_05985</name>
</gene>
<dbReference type="Gene3D" id="3.30.450.20">
    <property type="entry name" value="PAS domain"/>
    <property type="match status" value="1"/>
</dbReference>
<evidence type="ECO:0000313" key="11">
    <source>
        <dbReference type="Proteomes" id="UP000515450"/>
    </source>
</evidence>
<dbReference type="PANTHER" id="PTHR42878">
    <property type="entry name" value="TWO-COMPONENT HISTIDINE KINASE"/>
    <property type="match status" value="1"/>
</dbReference>
<dbReference type="RefSeq" id="WP_182331800.1">
    <property type="nucleotide sequence ID" value="NZ_CP058555.1"/>
</dbReference>
<reference evidence="10 11" key="1">
    <citation type="journal article" date="2020" name="G3 (Bethesda)">
        <title>CeMbio - The Caenorhabditis elegans Microbiome Resource.</title>
        <authorList>
            <person name="Dirksen P."/>
            <person name="Assie A."/>
            <person name="Zimmermann J."/>
            <person name="Zhang F."/>
            <person name="Tietje A.M."/>
            <person name="Marsh S.A."/>
            <person name="Felix M.A."/>
            <person name="Shapira M."/>
            <person name="Kaleta C."/>
            <person name="Schulenburg H."/>
            <person name="Samuel B."/>
        </authorList>
    </citation>
    <scope>NUCLEOTIDE SEQUENCE [LARGE SCALE GENOMIC DNA]</scope>
    <source>
        <strain evidence="10 11">BIGb0170</strain>
    </source>
</reference>
<dbReference type="AlphaFoldDB" id="A0A7G5DZQ9"/>
<dbReference type="SMART" id="SM00387">
    <property type="entry name" value="HATPase_c"/>
    <property type="match status" value="1"/>
</dbReference>
<proteinExistence type="predicted"/>
<evidence type="ECO:0000256" key="7">
    <source>
        <dbReference type="ARBA" id="ARBA00022840"/>
    </source>
</evidence>
<dbReference type="Pfam" id="PF02518">
    <property type="entry name" value="HATPase_c"/>
    <property type="match status" value="1"/>
</dbReference>
<dbReference type="Gene3D" id="3.30.565.10">
    <property type="entry name" value="Histidine kinase-like ATPase, C-terminal domain"/>
    <property type="match status" value="1"/>
</dbReference>
<evidence type="ECO:0000256" key="2">
    <source>
        <dbReference type="ARBA" id="ARBA00012438"/>
    </source>
</evidence>
<evidence type="ECO:0000256" key="6">
    <source>
        <dbReference type="ARBA" id="ARBA00022777"/>
    </source>
</evidence>